<organism evidence="3 4">
    <name type="scientific">Candidatus Gemmiger avicola</name>
    <dbReference type="NCBI Taxonomy" id="2838605"/>
    <lineage>
        <taxon>Bacteria</taxon>
        <taxon>Bacillati</taxon>
        <taxon>Bacillota</taxon>
        <taxon>Clostridia</taxon>
        <taxon>Eubacteriales</taxon>
        <taxon>Gemmiger</taxon>
    </lineage>
</organism>
<accession>A0A9D2S330</accession>
<evidence type="ECO:0000313" key="3">
    <source>
        <dbReference type="EMBL" id="HJB40895.1"/>
    </source>
</evidence>
<dbReference type="CDD" id="cd00093">
    <property type="entry name" value="HTH_XRE"/>
    <property type="match status" value="1"/>
</dbReference>
<evidence type="ECO:0000313" key="4">
    <source>
        <dbReference type="Proteomes" id="UP000886803"/>
    </source>
</evidence>
<dbReference type="GO" id="GO:0003677">
    <property type="term" value="F:DNA binding"/>
    <property type="evidence" value="ECO:0007669"/>
    <property type="project" value="UniProtKB-KW"/>
</dbReference>
<evidence type="ECO:0000256" key="1">
    <source>
        <dbReference type="ARBA" id="ARBA00023125"/>
    </source>
</evidence>
<name>A0A9D2S330_9FIRM</name>
<protein>
    <submittedName>
        <fullName evidence="3">Helix-turn-helix domain-containing protein</fullName>
    </submittedName>
</protein>
<evidence type="ECO:0000259" key="2">
    <source>
        <dbReference type="PROSITE" id="PS50943"/>
    </source>
</evidence>
<dbReference type="SMART" id="SM00530">
    <property type="entry name" value="HTH_XRE"/>
    <property type="match status" value="1"/>
</dbReference>
<sequence length="226" mass="24958">MEFNRIITLLRKERGITQKQAAADLGISQAQLSHYEKGIRECGLEFVVQVADYYGVSCDYLLGRSAERSGQTITVEELPEGSATAGSVWHGSVLPTMYKKLIENSLDILFDKLDHCKDKRVVTAVSNYLMLAVYSMFRQLYQAAPKNVASLFRLGPARWEHAAEATMAAQKGELAAVLAGEGEAPAPDPVVFAMTTESLAREYPRHATSLMNLVKNSEEAARHLLH</sequence>
<feature type="domain" description="HTH cro/C1-type" evidence="2">
    <location>
        <begin position="7"/>
        <end position="61"/>
    </location>
</feature>
<dbReference type="Pfam" id="PF01381">
    <property type="entry name" value="HTH_3"/>
    <property type="match status" value="1"/>
</dbReference>
<reference evidence="3" key="1">
    <citation type="journal article" date="2021" name="PeerJ">
        <title>Extensive microbial diversity within the chicken gut microbiome revealed by metagenomics and culture.</title>
        <authorList>
            <person name="Gilroy R."/>
            <person name="Ravi A."/>
            <person name="Getino M."/>
            <person name="Pursley I."/>
            <person name="Horton D.L."/>
            <person name="Alikhan N.F."/>
            <person name="Baker D."/>
            <person name="Gharbi K."/>
            <person name="Hall N."/>
            <person name="Watson M."/>
            <person name="Adriaenssens E.M."/>
            <person name="Foster-Nyarko E."/>
            <person name="Jarju S."/>
            <person name="Secka A."/>
            <person name="Antonio M."/>
            <person name="Oren A."/>
            <person name="Chaudhuri R.R."/>
            <person name="La Ragione R."/>
            <person name="Hildebrand F."/>
            <person name="Pallen M.J."/>
        </authorList>
    </citation>
    <scope>NUCLEOTIDE SEQUENCE</scope>
    <source>
        <strain evidence="3">ChiBcec8-13705</strain>
    </source>
</reference>
<dbReference type="Gene3D" id="1.10.260.40">
    <property type="entry name" value="lambda repressor-like DNA-binding domains"/>
    <property type="match status" value="1"/>
</dbReference>
<dbReference type="PANTHER" id="PTHR46558">
    <property type="entry name" value="TRACRIPTIONAL REGULATORY PROTEIN-RELATED-RELATED"/>
    <property type="match status" value="1"/>
</dbReference>
<dbReference type="PROSITE" id="PS50943">
    <property type="entry name" value="HTH_CROC1"/>
    <property type="match status" value="1"/>
</dbReference>
<dbReference type="PANTHER" id="PTHR46558:SF11">
    <property type="entry name" value="HTH-TYPE TRANSCRIPTIONAL REGULATOR XRE"/>
    <property type="match status" value="1"/>
</dbReference>
<dbReference type="SUPFAM" id="SSF47413">
    <property type="entry name" value="lambda repressor-like DNA-binding domains"/>
    <property type="match status" value="1"/>
</dbReference>
<dbReference type="EMBL" id="DWYG01000001">
    <property type="protein sequence ID" value="HJB40895.1"/>
    <property type="molecule type" value="Genomic_DNA"/>
</dbReference>
<proteinExistence type="predicted"/>
<dbReference type="InterPro" id="IPR010982">
    <property type="entry name" value="Lambda_DNA-bd_dom_sf"/>
</dbReference>
<dbReference type="AlphaFoldDB" id="A0A9D2S330"/>
<dbReference type="InterPro" id="IPR001387">
    <property type="entry name" value="Cro/C1-type_HTH"/>
</dbReference>
<keyword evidence="1" id="KW-0238">DNA-binding</keyword>
<comment type="caution">
    <text evidence="3">The sequence shown here is derived from an EMBL/GenBank/DDBJ whole genome shotgun (WGS) entry which is preliminary data.</text>
</comment>
<gene>
    <name evidence="3" type="ORF">H9945_00180</name>
</gene>
<reference evidence="3" key="2">
    <citation type="submission" date="2021-04" db="EMBL/GenBank/DDBJ databases">
        <authorList>
            <person name="Gilroy R."/>
        </authorList>
    </citation>
    <scope>NUCLEOTIDE SEQUENCE</scope>
    <source>
        <strain evidence="3">ChiBcec8-13705</strain>
    </source>
</reference>
<dbReference type="Proteomes" id="UP000886803">
    <property type="component" value="Unassembled WGS sequence"/>
</dbReference>